<feature type="domain" description="4Fe-4S Mo/W bis-MGD-type" evidence="11">
    <location>
        <begin position="220"/>
        <end position="278"/>
    </location>
</feature>
<keyword evidence="6" id="KW-0677">Repeat</keyword>
<evidence type="ECO:0000256" key="1">
    <source>
        <dbReference type="ARBA" id="ARBA00001966"/>
    </source>
</evidence>
<dbReference type="GO" id="GO:0016020">
    <property type="term" value="C:membrane"/>
    <property type="evidence" value="ECO:0007669"/>
    <property type="project" value="InterPro"/>
</dbReference>
<dbReference type="PROSITE" id="PS00198">
    <property type="entry name" value="4FE4S_FER_1"/>
    <property type="match status" value="1"/>
</dbReference>
<dbReference type="Pfam" id="PF22117">
    <property type="entry name" value="Fer4_Nqo3"/>
    <property type="match status" value="1"/>
</dbReference>
<evidence type="ECO:0000259" key="9">
    <source>
        <dbReference type="PROSITE" id="PS51085"/>
    </source>
</evidence>
<dbReference type="InterPro" id="IPR017896">
    <property type="entry name" value="4Fe4S_Fe-S-bd"/>
</dbReference>
<dbReference type="InterPro" id="IPR019574">
    <property type="entry name" value="NADH_UbQ_OxRdtase_Gsu_4Fe4S-bd"/>
</dbReference>
<dbReference type="InterPro" id="IPR054351">
    <property type="entry name" value="NADH_UbQ_OxRdtase_ferredoxin"/>
</dbReference>
<dbReference type="Gene3D" id="3.30.70.20">
    <property type="match status" value="1"/>
</dbReference>
<reference evidence="13 14" key="1">
    <citation type="journal article" date="2008" name="Appl. Environ. Microbiol.">
        <title>Genome of the epsilonproteobacterial chemolithoautotroph Sulfurimonas denitrificans.</title>
        <authorList>
            <person name="Sievert S.M."/>
            <person name="Scott K.M."/>
            <person name="Klotz M.G."/>
            <person name="Chain P.S.G."/>
            <person name="Hauser L.J."/>
            <person name="Hemp J."/>
            <person name="Huegler M."/>
            <person name="Land M."/>
            <person name="Lapidus A."/>
            <person name="Larimer F.W."/>
            <person name="Lucas S."/>
            <person name="Malfatti S.A."/>
            <person name="Meyer F."/>
            <person name="Paulsen I.T."/>
            <person name="Ren Q."/>
            <person name="Simon J."/>
            <person name="Bailey K."/>
            <person name="Diaz E."/>
            <person name="Fitzpatrick K.A."/>
            <person name="Glover B."/>
            <person name="Gwatney N."/>
            <person name="Korajkic A."/>
            <person name="Long A."/>
            <person name="Mobberley J.M."/>
            <person name="Pantry S.N."/>
            <person name="Pazder G."/>
            <person name="Peterson S."/>
            <person name="Quintanilla J.D."/>
            <person name="Sprinkle R."/>
            <person name="Stephens J."/>
            <person name="Thomas P."/>
            <person name="Vaughn R."/>
            <person name="Weber M.J."/>
            <person name="Wooten L.L."/>
        </authorList>
    </citation>
    <scope>NUCLEOTIDE SEQUENCE [LARGE SCALE GENOMIC DNA]</scope>
    <source>
        <strain evidence="14">ATCC 33889 / DSM 1251</strain>
    </source>
</reference>
<dbReference type="GO" id="GO:0016491">
    <property type="term" value="F:oxidoreductase activity"/>
    <property type="evidence" value="ECO:0007669"/>
    <property type="project" value="InterPro"/>
</dbReference>
<dbReference type="SMART" id="SM00926">
    <property type="entry name" value="Molybdop_Fe4S4"/>
    <property type="match status" value="1"/>
</dbReference>
<dbReference type="CDD" id="cd00207">
    <property type="entry name" value="fer2"/>
    <property type="match status" value="1"/>
</dbReference>
<dbReference type="EMBL" id="CP000153">
    <property type="protein sequence ID" value="ABB45097.1"/>
    <property type="molecule type" value="Genomic_DNA"/>
</dbReference>
<evidence type="ECO:0000256" key="5">
    <source>
        <dbReference type="ARBA" id="ARBA00022723"/>
    </source>
</evidence>
<evidence type="ECO:0000256" key="2">
    <source>
        <dbReference type="ARBA" id="ARBA00022485"/>
    </source>
</evidence>
<dbReference type="Gene3D" id="2.20.25.90">
    <property type="entry name" value="ADC-like domains"/>
    <property type="match status" value="1"/>
</dbReference>
<dbReference type="InterPro" id="IPR000283">
    <property type="entry name" value="NADH_UbQ_OxRdtase_75kDa_su_CS"/>
</dbReference>
<dbReference type="InterPro" id="IPR050123">
    <property type="entry name" value="Prok_molybdopt-oxidoreductase"/>
</dbReference>
<dbReference type="PROSITE" id="PS51839">
    <property type="entry name" value="4FE4S_HC3"/>
    <property type="match status" value="1"/>
</dbReference>
<evidence type="ECO:0000259" key="11">
    <source>
        <dbReference type="PROSITE" id="PS51669"/>
    </source>
</evidence>
<dbReference type="HOGENOM" id="CLU_021910_0_0_7"/>
<sequence>MGEMKKEINFKINGVSVVASRGETILNVARKNGIYIPTMCYISKTTPCASCRMCVVEASGMDGFVLSCNTPPVEGVEITTQSAALNHERVNIMKLYDVNHPLECGVCDKSGDCDLQNKTLEFNVGHQDFSARDQLRPIKHWGLIDYEASLCIMCEKCVHVCNEVIGDDAIEIKVGGYNSIIVPKNSELLDCTFCGECIAVCPVGALTSSSFRYRANAWELERVPSTCAHCSAGCPLEYETRHSSINGDDEIYRVKNNFEFTSLCGAGRFGFDFDNKAKRDEGAFNKAIEAIKSAKAIRFSSMITNEEAHILELLKAKLGIKLFNEDARKFASFMRSYSSVSGKLHHSGSLDAIKQSDAVVVIGSRIATDNPGVRYALTTASKHNGAKIVYTHPMEDTLMQNVITQMMKHEVGTEEGVMALLANALLSDAQLDDDERAFFDELDLGYIYAETNIGEEEFSQMMKSFARATRRTLVIGNDLIAHERSNNIAKLAALIEKYSDFSLVVVPREVNTLGVSLINSLNVDENISDVVGYNAKGSFVISSLEGADLAIAALNQQEGTFVSIDNRVLPTNVALTFDGYTLNDIAKAFDIIKDETIDYTKELSVSSGFKAIAFDDLENFLSPLGEDNRGYILDEVECRVDGKIQELDDMPEFNGTIIYQCDPVLQFNNYTAKTKQLPKENLLRGSAQFAVAAKISDGDRVEISYGSTKITREFRVDNELKGTVALNPTFDISVDASRYRFEKSKIVRVV</sequence>
<dbReference type="Pfam" id="PF10588">
    <property type="entry name" value="NADH-G_4Fe-4S_3"/>
    <property type="match status" value="1"/>
</dbReference>
<dbReference type="Gene3D" id="3.40.228.10">
    <property type="entry name" value="Dimethylsulfoxide Reductase, domain 2"/>
    <property type="match status" value="1"/>
</dbReference>
<organism evidence="13 14">
    <name type="scientific">Sulfurimonas denitrificans (strain ATCC 33889 / DSM 1251)</name>
    <name type="common">Thiomicrospira denitrificans (strain ATCC 33889 / DSM 1251)</name>
    <dbReference type="NCBI Taxonomy" id="326298"/>
    <lineage>
        <taxon>Bacteria</taxon>
        <taxon>Pseudomonadati</taxon>
        <taxon>Campylobacterota</taxon>
        <taxon>Epsilonproteobacteria</taxon>
        <taxon>Campylobacterales</taxon>
        <taxon>Sulfurimonadaceae</taxon>
        <taxon>Sulfurimonas</taxon>
    </lineage>
</organism>
<evidence type="ECO:0000256" key="8">
    <source>
        <dbReference type="ARBA" id="ARBA00023014"/>
    </source>
</evidence>
<proteinExistence type="predicted"/>
<evidence type="ECO:0000259" key="10">
    <source>
        <dbReference type="PROSITE" id="PS51379"/>
    </source>
</evidence>
<dbReference type="PANTHER" id="PTHR43105:SF10">
    <property type="entry name" value="NADH-QUINONE OXIDOREDUCTASE SUBUNIT G"/>
    <property type="match status" value="1"/>
</dbReference>
<keyword evidence="4" id="KW-0874">Quinone</keyword>
<dbReference type="SUPFAM" id="SSF54862">
    <property type="entry name" value="4Fe-4S ferredoxins"/>
    <property type="match status" value="1"/>
</dbReference>
<dbReference type="PROSITE" id="PS51085">
    <property type="entry name" value="2FE2S_FER_2"/>
    <property type="match status" value="1"/>
</dbReference>
<dbReference type="PANTHER" id="PTHR43105">
    <property type="entry name" value="RESPIRATORY NITRATE REDUCTASE"/>
    <property type="match status" value="1"/>
</dbReference>
<evidence type="ECO:0000313" key="13">
    <source>
        <dbReference type="EMBL" id="ABB45097.1"/>
    </source>
</evidence>
<keyword evidence="8" id="KW-0411">Iron-sulfur</keyword>
<dbReference type="InterPro" id="IPR006963">
    <property type="entry name" value="Mopterin_OxRdtase_4Fe-4S_dom"/>
</dbReference>
<feature type="domain" description="4Fe-4S ferredoxin-type" evidence="10">
    <location>
        <begin position="180"/>
        <end position="211"/>
    </location>
</feature>
<comment type="cofactor">
    <cofactor evidence="1">
        <name>[4Fe-4S] cluster</name>
        <dbReference type="ChEBI" id="CHEBI:49883"/>
    </cofactor>
</comment>
<name>Q30PI4_SULDN</name>
<dbReference type="AlphaFoldDB" id="Q30PI4"/>
<evidence type="ECO:0000259" key="12">
    <source>
        <dbReference type="PROSITE" id="PS51839"/>
    </source>
</evidence>
<gene>
    <name evidence="13" type="ordered locus">Suden_1823</name>
</gene>
<keyword evidence="5" id="KW-0479">Metal-binding</keyword>
<keyword evidence="3" id="KW-0001">2Fe-2S</keyword>
<dbReference type="SMART" id="SM00929">
    <property type="entry name" value="NADH-G_4Fe-4S_3"/>
    <property type="match status" value="1"/>
</dbReference>
<dbReference type="GO" id="GO:0042773">
    <property type="term" value="P:ATP synthesis coupled electron transport"/>
    <property type="evidence" value="ECO:0007669"/>
    <property type="project" value="InterPro"/>
</dbReference>
<dbReference type="GO" id="GO:0051537">
    <property type="term" value="F:2 iron, 2 sulfur cluster binding"/>
    <property type="evidence" value="ECO:0007669"/>
    <property type="project" value="UniProtKB-KW"/>
</dbReference>
<dbReference type="STRING" id="326298.Suden_1823"/>
<dbReference type="InterPro" id="IPR017900">
    <property type="entry name" value="4Fe4S_Fe_S_CS"/>
</dbReference>
<dbReference type="PROSITE" id="PS51379">
    <property type="entry name" value="4FE4S_FER_2"/>
    <property type="match status" value="1"/>
</dbReference>
<evidence type="ECO:0000313" key="14">
    <source>
        <dbReference type="Proteomes" id="UP000002714"/>
    </source>
</evidence>
<dbReference type="Pfam" id="PF13510">
    <property type="entry name" value="Fer2_4"/>
    <property type="match status" value="1"/>
</dbReference>
<dbReference type="Proteomes" id="UP000002714">
    <property type="component" value="Chromosome"/>
</dbReference>
<evidence type="ECO:0000256" key="3">
    <source>
        <dbReference type="ARBA" id="ARBA00022714"/>
    </source>
</evidence>
<protein>
    <submittedName>
        <fullName evidence="13">Ferredoxin</fullName>
    </submittedName>
</protein>
<dbReference type="eggNOG" id="COG1034">
    <property type="taxonomic scope" value="Bacteria"/>
</dbReference>
<dbReference type="PROSITE" id="PS51669">
    <property type="entry name" value="4FE4S_MOW_BIS_MGD"/>
    <property type="match status" value="1"/>
</dbReference>
<dbReference type="GO" id="GO:0051539">
    <property type="term" value="F:4 iron, 4 sulfur cluster binding"/>
    <property type="evidence" value="ECO:0007669"/>
    <property type="project" value="UniProtKB-KW"/>
</dbReference>
<dbReference type="NCBIfam" id="NF006305">
    <property type="entry name" value="PRK08493.1"/>
    <property type="match status" value="1"/>
</dbReference>
<keyword evidence="14" id="KW-1185">Reference proteome</keyword>
<feature type="domain" description="4Fe-4S His(Cys)3-ligated-type" evidence="12">
    <location>
        <begin position="84"/>
        <end position="123"/>
    </location>
</feature>
<dbReference type="GO" id="GO:0008137">
    <property type="term" value="F:NADH dehydrogenase (ubiquinone) activity"/>
    <property type="evidence" value="ECO:0007669"/>
    <property type="project" value="InterPro"/>
</dbReference>
<dbReference type="PROSITE" id="PS00641">
    <property type="entry name" value="COMPLEX1_75K_1"/>
    <property type="match status" value="1"/>
</dbReference>
<dbReference type="SUPFAM" id="SSF54292">
    <property type="entry name" value="2Fe-2S ferredoxin-like"/>
    <property type="match status" value="1"/>
</dbReference>
<dbReference type="Gene3D" id="3.10.20.740">
    <property type="match status" value="1"/>
</dbReference>
<dbReference type="SUPFAM" id="SSF53706">
    <property type="entry name" value="Formate dehydrogenase/DMSO reductase, domains 1-3"/>
    <property type="match status" value="1"/>
</dbReference>
<accession>Q30PI4</accession>
<evidence type="ECO:0000256" key="7">
    <source>
        <dbReference type="ARBA" id="ARBA00023004"/>
    </source>
</evidence>
<feature type="domain" description="2Fe-2S ferredoxin-type" evidence="9">
    <location>
        <begin position="6"/>
        <end position="84"/>
    </location>
</feature>
<keyword evidence="2" id="KW-0004">4Fe-4S</keyword>
<evidence type="ECO:0000256" key="6">
    <source>
        <dbReference type="ARBA" id="ARBA00022737"/>
    </source>
</evidence>
<dbReference type="KEGG" id="tdn:Suden_1823"/>
<dbReference type="InterPro" id="IPR001041">
    <property type="entry name" value="2Fe-2S_ferredoxin-type"/>
</dbReference>
<dbReference type="InterPro" id="IPR036010">
    <property type="entry name" value="2Fe-2S_ferredoxin-like_sf"/>
</dbReference>
<dbReference type="GO" id="GO:0048038">
    <property type="term" value="F:quinone binding"/>
    <property type="evidence" value="ECO:0007669"/>
    <property type="project" value="UniProtKB-KW"/>
</dbReference>
<evidence type="ECO:0000256" key="4">
    <source>
        <dbReference type="ARBA" id="ARBA00022719"/>
    </source>
</evidence>
<dbReference type="GO" id="GO:0046872">
    <property type="term" value="F:metal ion binding"/>
    <property type="evidence" value="ECO:0007669"/>
    <property type="project" value="UniProtKB-KW"/>
</dbReference>
<keyword evidence="7" id="KW-0408">Iron</keyword>
<dbReference type="Gene3D" id="3.40.50.740">
    <property type="match status" value="1"/>
</dbReference>
<dbReference type="FunFam" id="3.30.70.20:FF:000035">
    <property type="entry name" value="Iron hydrogenase 1"/>
    <property type="match status" value="1"/>
</dbReference>